<keyword evidence="7" id="KW-1185">Reference proteome</keyword>
<feature type="transmembrane region" description="Helical" evidence="4">
    <location>
        <begin position="366"/>
        <end position="387"/>
    </location>
</feature>
<accession>A0ABR7R415</accession>
<feature type="transmembrane region" description="Helical" evidence="4">
    <location>
        <begin position="278"/>
        <end position="297"/>
    </location>
</feature>
<evidence type="ECO:0000313" key="7">
    <source>
        <dbReference type="Proteomes" id="UP000603940"/>
    </source>
</evidence>
<dbReference type="EMBL" id="JACTUZ010000012">
    <property type="protein sequence ID" value="MBC9176429.1"/>
    <property type="molecule type" value="Genomic_DNA"/>
</dbReference>
<dbReference type="Pfam" id="PF07690">
    <property type="entry name" value="MFS_1"/>
    <property type="match status" value="1"/>
</dbReference>
<evidence type="ECO:0000313" key="6">
    <source>
        <dbReference type="EMBL" id="MBC9176429.1"/>
    </source>
</evidence>
<keyword evidence="3 4" id="KW-0472">Membrane</keyword>
<dbReference type="PANTHER" id="PTHR23539">
    <property type="entry name" value="MFS TRANSPORTER"/>
    <property type="match status" value="1"/>
</dbReference>
<feature type="transmembrane region" description="Helical" evidence="4">
    <location>
        <begin position="136"/>
        <end position="156"/>
    </location>
</feature>
<dbReference type="PANTHER" id="PTHR23539:SF1">
    <property type="entry name" value="MAJOR FACILITATOR SUPERFAMILY (MFS) PROFILE DOMAIN-CONTAINING PROTEIN"/>
    <property type="match status" value="1"/>
</dbReference>
<sequence>MTGGRSGRALDWLNFFTANVQTGFGPFVVVYLTTQSWTEVQIGVVLSIGTATMMLCQVPAGMLVDATPRKRLAALVAILCIAFSALLMVIWPSYLPVLGSQVLHGVASCVLTPAIAAISLALVGRAHLGERLGRNARFGALGSGIAAAVMGAVGAWFSAGSVFWLTAALTIPSLVALAAIRGQTLHPPPVQPVAGVTAHEGGLRTLLLDRGVLVFAGCAMLFTLSNAALLPLAGTEITRNAGDYANLVIAACIVVPQLVMCAIAPWVGRLTESRGRRLVLLAGLGALPLRALLMGIIENPFGIAAVQALDGISAAALGVLVPLLAADLTRGSNRFNLCMALFGLSMGLGGTISTTLAGAIASWVGVGAAFAFLTAAGFLGFLLAALAMPETREASTLPAAPQAATGAP</sequence>
<organism evidence="6 7">
    <name type="scientific">Pseudoroseomonas ludipueritiae</name>
    <dbReference type="NCBI Taxonomy" id="198093"/>
    <lineage>
        <taxon>Bacteria</taxon>
        <taxon>Pseudomonadati</taxon>
        <taxon>Pseudomonadota</taxon>
        <taxon>Alphaproteobacteria</taxon>
        <taxon>Acetobacterales</taxon>
        <taxon>Acetobacteraceae</taxon>
        <taxon>Pseudoroseomonas</taxon>
    </lineage>
</organism>
<reference evidence="6 7" key="1">
    <citation type="journal article" date="2009" name="Int. J. Syst. Evol. Microbiol.">
        <title>Transfer of Teichococcus ludipueritiae and Muricoccus roseus to the genus Roseomonas, as Roseomonas ludipueritiae comb. nov. and Roseomonas rosea comb. nov., respectively, and emended description of the genus Roseomonas.</title>
        <authorList>
            <person name="Sanchez-Porro C."/>
            <person name="Gallego V."/>
            <person name="Busse H.J."/>
            <person name="Kampfer P."/>
            <person name="Ventosa A."/>
        </authorList>
    </citation>
    <scope>NUCLEOTIDE SEQUENCE [LARGE SCALE GENOMIC DNA]</scope>
    <source>
        <strain evidence="6 7">DSM 14915</strain>
    </source>
</reference>
<dbReference type="SUPFAM" id="SSF103473">
    <property type="entry name" value="MFS general substrate transporter"/>
    <property type="match status" value="1"/>
</dbReference>
<feature type="transmembrane region" description="Helical" evidence="4">
    <location>
        <begin position="12"/>
        <end position="34"/>
    </location>
</feature>
<keyword evidence="2 4" id="KW-1133">Transmembrane helix</keyword>
<gene>
    <name evidence="6" type="ORF">IBL25_05670</name>
</gene>
<name>A0ABR7R415_9PROT</name>
<dbReference type="RefSeq" id="WP_187777582.1">
    <property type="nucleotide sequence ID" value="NZ_JACTUZ010000012.1"/>
</dbReference>
<keyword evidence="1 4" id="KW-0812">Transmembrane</keyword>
<feature type="transmembrane region" description="Helical" evidence="4">
    <location>
        <begin position="212"/>
        <end position="232"/>
    </location>
</feature>
<protein>
    <submittedName>
        <fullName evidence="6">MFS transporter</fullName>
    </submittedName>
</protein>
<dbReference type="Gene3D" id="1.20.1250.20">
    <property type="entry name" value="MFS general substrate transporter like domains"/>
    <property type="match status" value="2"/>
</dbReference>
<feature type="transmembrane region" description="Helical" evidence="4">
    <location>
        <begin position="103"/>
        <end position="124"/>
    </location>
</feature>
<feature type="transmembrane region" description="Helical" evidence="4">
    <location>
        <begin position="244"/>
        <end position="266"/>
    </location>
</feature>
<evidence type="ECO:0000256" key="3">
    <source>
        <dbReference type="ARBA" id="ARBA00023136"/>
    </source>
</evidence>
<evidence type="ECO:0000256" key="4">
    <source>
        <dbReference type="SAM" id="Phobius"/>
    </source>
</evidence>
<feature type="transmembrane region" description="Helical" evidence="4">
    <location>
        <begin position="72"/>
        <end position="91"/>
    </location>
</feature>
<comment type="caution">
    <text evidence="6">The sequence shown here is derived from an EMBL/GenBank/DDBJ whole genome shotgun (WGS) entry which is preliminary data.</text>
</comment>
<feature type="transmembrane region" description="Helical" evidence="4">
    <location>
        <begin position="337"/>
        <end position="360"/>
    </location>
</feature>
<dbReference type="InterPro" id="IPR036259">
    <property type="entry name" value="MFS_trans_sf"/>
</dbReference>
<dbReference type="InterPro" id="IPR020846">
    <property type="entry name" value="MFS_dom"/>
</dbReference>
<feature type="domain" description="Major facilitator superfamily (MFS) profile" evidence="5">
    <location>
        <begin position="212"/>
        <end position="408"/>
    </location>
</feature>
<evidence type="ECO:0000259" key="5">
    <source>
        <dbReference type="PROSITE" id="PS50850"/>
    </source>
</evidence>
<feature type="transmembrane region" description="Helical" evidence="4">
    <location>
        <begin position="303"/>
        <end position="325"/>
    </location>
</feature>
<dbReference type="PROSITE" id="PS50850">
    <property type="entry name" value="MFS"/>
    <property type="match status" value="1"/>
</dbReference>
<dbReference type="Proteomes" id="UP000603940">
    <property type="component" value="Unassembled WGS sequence"/>
</dbReference>
<proteinExistence type="predicted"/>
<evidence type="ECO:0000256" key="2">
    <source>
        <dbReference type="ARBA" id="ARBA00022989"/>
    </source>
</evidence>
<dbReference type="InterPro" id="IPR011701">
    <property type="entry name" value="MFS"/>
</dbReference>
<feature type="transmembrane region" description="Helical" evidence="4">
    <location>
        <begin position="162"/>
        <end position="180"/>
    </location>
</feature>
<feature type="transmembrane region" description="Helical" evidence="4">
    <location>
        <begin position="40"/>
        <end position="60"/>
    </location>
</feature>
<evidence type="ECO:0000256" key="1">
    <source>
        <dbReference type="ARBA" id="ARBA00022692"/>
    </source>
</evidence>